<proteinExistence type="predicted"/>
<accession>A0A0B6YIV2</accession>
<evidence type="ECO:0000256" key="1">
    <source>
        <dbReference type="SAM" id="Coils"/>
    </source>
</evidence>
<feature type="non-terminal residue" evidence="3">
    <location>
        <position position="1"/>
    </location>
</feature>
<evidence type="ECO:0000256" key="2">
    <source>
        <dbReference type="SAM" id="MobiDB-lite"/>
    </source>
</evidence>
<feature type="region of interest" description="Disordered" evidence="2">
    <location>
        <begin position="1"/>
        <end position="63"/>
    </location>
</feature>
<gene>
    <name evidence="3" type="primary">ORF26942</name>
</gene>
<evidence type="ECO:0000313" key="3">
    <source>
        <dbReference type="EMBL" id="CEK56158.1"/>
    </source>
</evidence>
<feature type="coiled-coil region" evidence="1">
    <location>
        <begin position="80"/>
        <end position="107"/>
    </location>
</feature>
<feature type="compositionally biased region" description="Basic and acidic residues" evidence="2">
    <location>
        <begin position="1"/>
        <end position="32"/>
    </location>
</feature>
<dbReference type="EMBL" id="HACG01009293">
    <property type="protein sequence ID" value="CEK56158.1"/>
    <property type="molecule type" value="Transcribed_RNA"/>
</dbReference>
<reference evidence="3" key="1">
    <citation type="submission" date="2014-12" db="EMBL/GenBank/DDBJ databases">
        <title>Insight into the proteome of Arion vulgaris.</title>
        <authorList>
            <person name="Aradska J."/>
            <person name="Bulat T."/>
            <person name="Smidak R."/>
            <person name="Sarate P."/>
            <person name="Gangsoo J."/>
            <person name="Sialana F."/>
            <person name="Bilban M."/>
            <person name="Lubec G."/>
        </authorList>
    </citation>
    <scope>NUCLEOTIDE SEQUENCE</scope>
    <source>
        <tissue evidence="3">Skin</tissue>
    </source>
</reference>
<organism evidence="3">
    <name type="scientific">Arion vulgaris</name>
    <dbReference type="NCBI Taxonomy" id="1028688"/>
    <lineage>
        <taxon>Eukaryota</taxon>
        <taxon>Metazoa</taxon>
        <taxon>Spiralia</taxon>
        <taxon>Lophotrochozoa</taxon>
        <taxon>Mollusca</taxon>
        <taxon>Gastropoda</taxon>
        <taxon>Heterobranchia</taxon>
        <taxon>Euthyneura</taxon>
        <taxon>Panpulmonata</taxon>
        <taxon>Eupulmonata</taxon>
        <taxon>Stylommatophora</taxon>
        <taxon>Helicina</taxon>
        <taxon>Arionoidea</taxon>
        <taxon>Arionidae</taxon>
        <taxon>Arion</taxon>
    </lineage>
</organism>
<keyword evidence="1" id="KW-0175">Coiled coil</keyword>
<feature type="compositionally biased region" description="Polar residues" evidence="2">
    <location>
        <begin position="35"/>
        <end position="51"/>
    </location>
</feature>
<dbReference type="AlphaFoldDB" id="A0A0B6YIV2"/>
<name>A0A0B6YIV2_9EUPU</name>
<sequence length="128" mass="14495">TEPKMEVRSETKMECKTEKLEPAKTVDVKTEKPMTCSNNQNQSPTLSSSSADEGKGAMGGVTASSREKIHTLLGELFHNIKDVQMERDRAEHNLTNISKTHEKMQEEGKVTPYYRQTEVTLQCCHHRC</sequence>
<protein>
    <submittedName>
        <fullName evidence="3">Uncharacterized protein</fullName>
    </submittedName>
</protein>